<dbReference type="SUPFAM" id="SSF47661">
    <property type="entry name" value="t-snare proteins"/>
    <property type="match status" value="1"/>
</dbReference>
<evidence type="ECO:0000256" key="9">
    <source>
        <dbReference type="SAM" id="MobiDB-lite"/>
    </source>
</evidence>
<evidence type="ECO:0000256" key="4">
    <source>
        <dbReference type="ARBA" id="ARBA00022692"/>
    </source>
</evidence>
<keyword evidence="5" id="KW-0653">Protein transport</keyword>
<dbReference type="InterPro" id="IPR045242">
    <property type="entry name" value="Syntaxin"/>
</dbReference>
<accession>A0A0D6QVD2</accession>
<evidence type="ECO:0000259" key="11">
    <source>
        <dbReference type="PROSITE" id="PS50192"/>
    </source>
</evidence>
<dbReference type="GO" id="GO:0048278">
    <property type="term" value="P:vesicle docking"/>
    <property type="evidence" value="ECO:0007669"/>
    <property type="project" value="TreeGrafter"/>
</dbReference>
<keyword evidence="6 10" id="KW-1133">Transmembrane helix</keyword>
<dbReference type="SMART" id="SM00397">
    <property type="entry name" value="t_SNARE"/>
    <property type="match status" value="1"/>
</dbReference>
<dbReference type="PROSITE" id="PS50192">
    <property type="entry name" value="T_SNARE"/>
    <property type="match status" value="1"/>
</dbReference>
<dbReference type="GO" id="GO:0000139">
    <property type="term" value="C:Golgi membrane"/>
    <property type="evidence" value="ECO:0007669"/>
    <property type="project" value="TreeGrafter"/>
</dbReference>
<dbReference type="GO" id="GO:0006886">
    <property type="term" value="P:intracellular protein transport"/>
    <property type="evidence" value="ECO:0007669"/>
    <property type="project" value="InterPro"/>
</dbReference>
<dbReference type="GO" id="GO:0031201">
    <property type="term" value="C:SNARE complex"/>
    <property type="evidence" value="ECO:0007669"/>
    <property type="project" value="TreeGrafter"/>
</dbReference>
<dbReference type="InterPro" id="IPR000727">
    <property type="entry name" value="T_SNARE_dom"/>
</dbReference>
<dbReference type="PANTHER" id="PTHR19957">
    <property type="entry name" value="SYNTAXIN"/>
    <property type="match status" value="1"/>
</dbReference>
<feature type="domain" description="T-SNARE coiled-coil homology" evidence="11">
    <location>
        <begin position="260"/>
        <end position="322"/>
    </location>
</feature>
<dbReference type="PROSITE" id="PS00914">
    <property type="entry name" value="SYNTAXIN"/>
    <property type="match status" value="1"/>
</dbReference>
<evidence type="ECO:0000256" key="2">
    <source>
        <dbReference type="ARBA" id="ARBA00009063"/>
    </source>
</evidence>
<dbReference type="InterPro" id="IPR006012">
    <property type="entry name" value="Syntaxin/epimorphin_CS"/>
</dbReference>
<feature type="transmembrane region" description="Helical" evidence="10">
    <location>
        <begin position="332"/>
        <end position="351"/>
    </location>
</feature>
<dbReference type="EMBL" id="GCKF01040284">
    <property type="protein sequence ID" value="JAG95532.1"/>
    <property type="molecule type" value="Transcribed_RNA"/>
</dbReference>
<evidence type="ECO:0000256" key="3">
    <source>
        <dbReference type="ARBA" id="ARBA00022448"/>
    </source>
</evidence>
<keyword evidence="4 10" id="KW-0812">Transmembrane</keyword>
<reference evidence="12" key="1">
    <citation type="submission" date="2015-03" db="EMBL/GenBank/DDBJ databases">
        <title>A transcriptome of Araucaria cunninghamii, an australian fine timber species.</title>
        <authorList>
            <person name="Jing Yi C.J.Y."/>
            <person name="Yin San L.Y.S."/>
            <person name="Abdul Karim S.S."/>
            <person name="Wan Azmi N.N."/>
            <person name="Hercus R.R."/>
            <person name="Croft L.L."/>
        </authorList>
    </citation>
    <scope>NUCLEOTIDE SEQUENCE</scope>
    <source>
        <strain evidence="12">MI0301</strain>
        <tissue evidence="12">Leaf</tissue>
    </source>
</reference>
<evidence type="ECO:0000313" key="12">
    <source>
        <dbReference type="EMBL" id="JAG95532.1"/>
    </source>
</evidence>
<dbReference type="Pfam" id="PF05739">
    <property type="entry name" value="SNARE"/>
    <property type="match status" value="1"/>
</dbReference>
<feature type="region of interest" description="Disordered" evidence="9">
    <location>
        <begin position="178"/>
        <end position="215"/>
    </location>
</feature>
<evidence type="ECO:0000256" key="10">
    <source>
        <dbReference type="SAM" id="Phobius"/>
    </source>
</evidence>
<dbReference type="GO" id="GO:0005484">
    <property type="term" value="F:SNAP receptor activity"/>
    <property type="evidence" value="ECO:0007669"/>
    <property type="project" value="InterPro"/>
</dbReference>
<keyword evidence="8 10" id="KW-0472">Membrane</keyword>
<keyword evidence="7" id="KW-0175">Coiled coil</keyword>
<proteinExistence type="inferred from homology"/>
<dbReference type="CDD" id="cd15844">
    <property type="entry name" value="SNARE_syntaxin5"/>
    <property type="match status" value="1"/>
</dbReference>
<comment type="subcellular location">
    <subcellularLocation>
        <location evidence="1">Membrane</location>
        <topology evidence="1">Single-pass type IV membrane protein</topology>
    </subcellularLocation>
</comment>
<name>A0A0D6QVD2_ARACU</name>
<organism evidence="12">
    <name type="scientific">Araucaria cunninghamii</name>
    <name type="common">Hoop pine</name>
    <name type="synonym">Moreton Bay pine</name>
    <dbReference type="NCBI Taxonomy" id="56994"/>
    <lineage>
        <taxon>Eukaryota</taxon>
        <taxon>Viridiplantae</taxon>
        <taxon>Streptophyta</taxon>
        <taxon>Embryophyta</taxon>
        <taxon>Tracheophyta</taxon>
        <taxon>Spermatophyta</taxon>
        <taxon>Pinopsida</taxon>
        <taxon>Pinidae</taxon>
        <taxon>Conifers II</taxon>
        <taxon>Araucariales</taxon>
        <taxon>Araucariaceae</taxon>
        <taxon>Araucaria</taxon>
    </lineage>
</organism>
<dbReference type="Gene3D" id="1.20.58.70">
    <property type="match status" value="1"/>
</dbReference>
<keyword evidence="3" id="KW-0813">Transport</keyword>
<dbReference type="GO" id="GO:0000149">
    <property type="term" value="F:SNARE binding"/>
    <property type="evidence" value="ECO:0007669"/>
    <property type="project" value="TreeGrafter"/>
</dbReference>
<dbReference type="PANTHER" id="PTHR19957:SF3">
    <property type="entry name" value="SYNTAXIN-5"/>
    <property type="match status" value="1"/>
</dbReference>
<evidence type="ECO:0000256" key="6">
    <source>
        <dbReference type="ARBA" id="ARBA00022989"/>
    </source>
</evidence>
<dbReference type="InterPro" id="IPR010989">
    <property type="entry name" value="SNARE"/>
</dbReference>
<dbReference type="Pfam" id="PF11416">
    <property type="entry name" value="Syntaxin-5_N"/>
    <property type="match status" value="1"/>
</dbReference>
<evidence type="ECO:0000256" key="1">
    <source>
        <dbReference type="ARBA" id="ARBA00004211"/>
    </source>
</evidence>
<protein>
    <recommendedName>
        <fullName evidence="11">t-SNARE coiled-coil homology domain-containing protein</fullName>
    </recommendedName>
</protein>
<evidence type="ECO:0000256" key="8">
    <source>
        <dbReference type="ARBA" id="ARBA00023136"/>
    </source>
</evidence>
<evidence type="ECO:0000256" key="7">
    <source>
        <dbReference type="ARBA" id="ARBA00023054"/>
    </source>
</evidence>
<comment type="similarity">
    <text evidence="2">Belongs to the syntaxin family.</text>
</comment>
<dbReference type="InterPro" id="IPR021538">
    <property type="entry name" value="Syntaxin-5_N"/>
</dbReference>
<evidence type="ECO:0000256" key="5">
    <source>
        <dbReference type="ARBA" id="ARBA00022927"/>
    </source>
</evidence>
<dbReference type="AlphaFoldDB" id="A0A0D6QVD2"/>
<sequence>MALSGSLSSYRDRTSEFHSLTDRLKKIQIPPASVPDGDGFAENARVSQPTNFVGSDFNRRASRIGVGIQETSQKIARLAKMTKKTSMFNDPTLEIEELTAVIKQDITILNAAFSDLKTLQNSEIGDDNCSKDTATHFMTIVDDLNSRLKGITKNLKDVLIIRSENLKAHDNRRQIFSSNASRGSPFTQQRATGVTGTSATNSKLPPWTNGSNLSASLPVSRTPFIDHSSNSQLRRRIGVDGTASIQMEGQMQQQVFQQQDSQMHSRATALQNVESTISELGNIFTQLATMVAQQGELAIRIDEDMDDTLANVEGAQGALLKHLNHISSNRGLLIKIFFVIIIFILIFIIFVA</sequence>
<dbReference type="GO" id="GO:0006906">
    <property type="term" value="P:vesicle fusion"/>
    <property type="evidence" value="ECO:0007669"/>
    <property type="project" value="TreeGrafter"/>
</dbReference>
<dbReference type="GO" id="GO:0006888">
    <property type="term" value="P:endoplasmic reticulum to Golgi vesicle-mediated transport"/>
    <property type="evidence" value="ECO:0007669"/>
    <property type="project" value="TreeGrafter"/>
</dbReference>